<keyword evidence="4" id="KW-1185">Reference proteome</keyword>
<reference evidence="3" key="1">
    <citation type="submission" date="2022-01" db="EMBL/GenBank/DDBJ databases">
        <authorList>
            <person name="King R."/>
        </authorList>
    </citation>
    <scope>NUCLEOTIDE SEQUENCE</scope>
</reference>
<dbReference type="OrthoDB" id="293868at2759"/>
<accession>A0A9P0MS27</accession>
<dbReference type="Gene3D" id="1.10.238.10">
    <property type="entry name" value="EF-hand"/>
    <property type="match status" value="2"/>
</dbReference>
<dbReference type="InterPro" id="IPR002048">
    <property type="entry name" value="EF_hand_dom"/>
</dbReference>
<proteinExistence type="predicted"/>
<dbReference type="Pfam" id="PF13499">
    <property type="entry name" value="EF-hand_7"/>
    <property type="match status" value="1"/>
</dbReference>
<evidence type="ECO:0000256" key="1">
    <source>
        <dbReference type="ARBA" id="ARBA00022837"/>
    </source>
</evidence>
<gene>
    <name evidence="3" type="ORF">NEZAVI_LOCUS9781</name>
</gene>
<evidence type="ECO:0000259" key="2">
    <source>
        <dbReference type="PROSITE" id="PS50222"/>
    </source>
</evidence>
<dbReference type="GO" id="GO:0005509">
    <property type="term" value="F:calcium ion binding"/>
    <property type="evidence" value="ECO:0007669"/>
    <property type="project" value="InterPro"/>
</dbReference>
<dbReference type="PROSITE" id="PS00018">
    <property type="entry name" value="EF_HAND_1"/>
    <property type="match status" value="1"/>
</dbReference>
<name>A0A9P0MS27_NEZVI</name>
<dbReference type="SUPFAM" id="SSF47473">
    <property type="entry name" value="EF-hand"/>
    <property type="match status" value="1"/>
</dbReference>
<dbReference type="AlphaFoldDB" id="A0A9P0MS27"/>
<dbReference type="InterPro" id="IPR018247">
    <property type="entry name" value="EF_Hand_1_Ca_BS"/>
</dbReference>
<feature type="domain" description="EF-hand" evidence="2">
    <location>
        <begin position="120"/>
        <end position="155"/>
    </location>
</feature>
<dbReference type="EMBL" id="OV725080">
    <property type="protein sequence ID" value="CAH1400572.1"/>
    <property type="molecule type" value="Genomic_DNA"/>
</dbReference>
<dbReference type="CDD" id="cd00051">
    <property type="entry name" value="EFh"/>
    <property type="match status" value="1"/>
</dbReference>
<dbReference type="PROSITE" id="PS50222">
    <property type="entry name" value="EF_HAND_2"/>
    <property type="match status" value="1"/>
</dbReference>
<evidence type="ECO:0000313" key="4">
    <source>
        <dbReference type="Proteomes" id="UP001152798"/>
    </source>
</evidence>
<protein>
    <recommendedName>
        <fullName evidence="2">EF-hand domain-containing protein</fullName>
    </recommendedName>
</protein>
<dbReference type="Proteomes" id="UP001152798">
    <property type="component" value="Chromosome 4"/>
</dbReference>
<evidence type="ECO:0000313" key="3">
    <source>
        <dbReference type="EMBL" id="CAH1400572.1"/>
    </source>
</evidence>
<organism evidence="3 4">
    <name type="scientific">Nezara viridula</name>
    <name type="common">Southern green stink bug</name>
    <name type="synonym">Cimex viridulus</name>
    <dbReference type="NCBI Taxonomy" id="85310"/>
    <lineage>
        <taxon>Eukaryota</taxon>
        <taxon>Metazoa</taxon>
        <taxon>Ecdysozoa</taxon>
        <taxon>Arthropoda</taxon>
        <taxon>Hexapoda</taxon>
        <taxon>Insecta</taxon>
        <taxon>Pterygota</taxon>
        <taxon>Neoptera</taxon>
        <taxon>Paraneoptera</taxon>
        <taxon>Hemiptera</taxon>
        <taxon>Heteroptera</taxon>
        <taxon>Panheteroptera</taxon>
        <taxon>Pentatomomorpha</taxon>
        <taxon>Pentatomoidea</taxon>
        <taxon>Pentatomidae</taxon>
        <taxon>Pentatominae</taxon>
        <taxon>Nezara</taxon>
    </lineage>
</organism>
<dbReference type="InterPro" id="IPR011992">
    <property type="entry name" value="EF-hand-dom_pair"/>
</dbReference>
<dbReference type="SMART" id="SM00054">
    <property type="entry name" value="EFh"/>
    <property type="match status" value="4"/>
</dbReference>
<keyword evidence="1" id="KW-0106">Calcium</keyword>
<sequence length="196" mass="23501">MMLIGKTLLRAGLRLACPTKYIYPTINNVKYCCIASKLPFDTHYSECDLLIMKNNFDEEDEDRDECINMFQFNHFIRRTMGRSLDSRELYCLFAEIDKDCNGLLSLGDIVCHFEKQFKPQEEHRMKEVFCLYDKDEDGKVKLHELREILFHLGFFISRSKCLEDFFEKRDPKNIRKIDYEEFKKLMKEDIPHLINQ</sequence>